<reference evidence="2 3" key="1">
    <citation type="submission" date="2023-09" db="EMBL/GenBank/DDBJ databases">
        <authorList>
            <person name="Rey-Velasco X."/>
        </authorList>
    </citation>
    <scope>NUCLEOTIDE SEQUENCE [LARGE SCALE GENOMIC DNA]</scope>
    <source>
        <strain evidence="2 3">F260</strain>
    </source>
</reference>
<evidence type="ECO:0000256" key="1">
    <source>
        <dbReference type="SAM" id="MobiDB-lite"/>
    </source>
</evidence>
<evidence type="ECO:0000313" key="2">
    <source>
        <dbReference type="EMBL" id="MDT0646602.1"/>
    </source>
</evidence>
<accession>A0ABU3CK46</accession>
<organism evidence="2 3">
    <name type="scientific">Autumnicola lenta</name>
    <dbReference type="NCBI Taxonomy" id="3075593"/>
    <lineage>
        <taxon>Bacteria</taxon>
        <taxon>Pseudomonadati</taxon>
        <taxon>Bacteroidota</taxon>
        <taxon>Flavobacteriia</taxon>
        <taxon>Flavobacteriales</taxon>
        <taxon>Flavobacteriaceae</taxon>
        <taxon>Autumnicola</taxon>
    </lineage>
</organism>
<dbReference type="RefSeq" id="WP_311494770.1">
    <property type="nucleotide sequence ID" value="NZ_JAVRHO010000009.1"/>
</dbReference>
<protein>
    <recommendedName>
        <fullName evidence="4">Ribosomal protein L33</fullName>
    </recommendedName>
</protein>
<gene>
    <name evidence="2" type="ORF">RM545_07865</name>
</gene>
<dbReference type="EMBL" id="JAVRHO010000009">
    <property type="protein sequence ID" value="MDT0646602.1"/>
    <property type="molecule type" value="Genomic_DNA"/>
</dbReference>
<proteinExistence type="predicted"/>
<name>A0ABU3CK46_9FLAO</name>
<sequence>MKQEFQIAAYTTELATKKVEGQRCYQSVQLVKTSPNKMHKQSELKRKQYKSKKLNKETNVQL</sequence>
<evidence type="ECO:0008006" key="4">
    <source>
        <dbReference type="Google" id="ProtNLM"/>
    </source>
</evidence>
<dbReference type="Proteomes" id="UP001245285">
    <property type="component" value="Unassembled WGS sequence"/>
</dbReference>
<keyword evidence="3" id="KW-1185">Reference proteome</keyword>
<evidence type="ECO:0000313" key="3">
    <source>
        <dbReference type="Proteomes" id="UP001245285"/>
    </source>
</evidence>
<feature type="region of interest" description="Disordered" evidence="1">
    <location>
        <begin position="35"/>
        <end position="62"/>
    </location>
</feature>
<comment type="caution">
    <text evidence="2">The sequence shown here is derived from an EMBL/GenBank/DDBJ whole genome shotgun (WGS) entry which is preliminary data.</text>
</comment>